<dbReference type="AlphaFoldDB" id="A0A7Z0D7T5"/>
<comment type="caution">
    <text evidence="2">The sequence shown here is derived from an EMBL/GenBank/DDBJ whole genome shotgun (WGS) entry which is preliminary data.</text>
</comment>
<dbReference type="SUPFAM" id="SSF53335">
    <property type="entry name" value="S-adenosyl-L-methionine-dependent methyltransferases"/>
    <property type="match status" value="1"/>
</dbReference>
<dbReference type="Pfam" id="PF13649">
    <property type="entry name" value="Methyltransf_25"/>
    <property type="match status" value="1"/>
</dbReference>
<dbReference type="InterPro" id="IPR041698">
    <property type="entry name" value="Methyltransf_25"/>
</dbReference>
<dbReference type="Proteomes" id="UP000527616">
    <property type="component" value="Unassembled WGS sequence"/>
</dbReference>
<dbReference type="InterPro" id="IPR029063">
    <property type="entry name" value="SAM-dependent_MTases_sf"/>
</dbReference>
<dbReference type="Gene3D" id="3.40.50.150">
    <property type="entry name" value="Vaccinia Virus protein VP39"/>
    <property type="match status" value="1"/>
</dbReference>
<evidence type="ECO:0000259" key="1">
    <source>
        <dbReference type="Pfam" id="PF13649"/>
    </source>
</evidence>
<keyword evidence="2" id="KW-0808">Transferase</keyword>
<proteinExistence type="predicted"/>
<feature type="domain" description="Methyltransferase" evidence="1">
    <location>
        <begin position="53"/>
        <end position="155"/>
    </location>
</feature>
<name>A0A7Z0D7T5_9ACTN</name>
<dbReference type="RefSeq" id="WP_179444379.1">
    <property type="nucleotide sequence ID" value="NZ_JACBZS010000001.1"/>
</dbReference>
<evidence type="ECO:0000313" key="3">
    <source>
        <dbReference type="Proteomes" id="UP000527616"/>
    </source>
</evidence>
<accession>A0A7Z0D7T5</accession>
<dbReference type="GO" id="GO:0032259">
    <property type="term" value="P:methylation"/>
    <property type="evidence" value="ECO:0007669"/>
    <property type="project" value="UniProtKB-KW"/>
</dbReference>
<reference evidence="2 3" key="1">
    <citation type="submission" date="2020-07" db="EMBL/GenBank/DDBJ databases">
        <title>Sequencing the genomes of 1000 actinobacteria strains.</title>
        <authorList>
            <person name="Klenk H.-P."/>
        </authorList>
    </citation>
    <scope>NUCLEOTIDE SEQUENCE [LARGE SCALE GENOMIC DNA]</scope>
    <source>
        <strain evidence="2 3">DSM 103164</strain>
    </source>
</reference>
<sequence>MTQTITQLSPDRARAWLDRWDAQQATFFADREERFAVIGDVLAHAIERPDPLIIDLGVGPGSLAARLLRRLPSAQVIGIDQDPLLLGLAEAAYRDEFGGRFRAVTGDLGEAGRLDRLGLHRAPDAFVSTTALHWLDPTALRELLGTAAGALAPGGVFVDGDHLYERTDRFDALLREVGATARTRRGEQPGEGWQEWWQAASEAPELAELWAARERTDLGHHVSSPATVGDYLAALREGGCAEVGQVWQCGDDRVIVGIR</sequence>
<gene>
    <name evidence="2" type="ORF">GGQ54_000979</name>
</gene>
<dbReference type="GO" id="GO:0008168">
    <property type="term" value="F:methyltransferase activity"/>
    <property type="evidence" value="ECO:0007669"/>
    <property type="project" value="UniProtKB-KW"/>
</dbReference>
<evidence type="ECO:0000313" key="2">
    <source>
        <dbReference type="EMBL" id="NYI70419.1"/>
    </source>
</evidence>
<keyword evidence="2" id="KW-0489">Methyltransferase</keyword>
<organism evidence="2 3">
    <name type="scientific">Naumannella cuiyingiana</name>
    <dbReference type="NCBI Taxonomy" id="1347891"/>
    <lineage>
        <taxon>Bacteria</taxon>
        <taxon>Bacillati</taxon>
        <taxon>Actinomycetota</taxon>
        <taxon>Actinomycetes</taxon>
        <taxon>Propionibacteriales</taxon>
        <taxon>Propionibacteriaceae</taxon>
        <taxon>Naumannella</taxon>
    </lineage>
</organism>
<protein>
    <submittedName>
        <fullName evidence="2">SAM-dependent methyltransferase</fullName>
    </submittedName>
</protein>
<keyword evidence="3" id="KW-1185">Reference proteome</keyword>
<dbReference type="CDD" id="cd02440">
    <property type="entry name" value="AdoMet_MTases"/>
    <property type="match status" value="1"/>
</dbReference>
<dbReference type="EMBL" id="JACBZS010000001">
    <property type="protein sequence ID" value="NYI70419.1"/>
    <property type="molecule type" value="Genomic_DNA"/>
</dbReference>